<dbReference type="SUPFAM" id="SSF48557">
    <property type="entry name" value="L-aspartase-like"/>
    <property type="match status" value="1"/>
</dbReference>
<sequence length="461" mass="51977">MKKLWSGRFTAGVAASVEGFTESISFDKRLWPYDIAGTTAHVRMLQKQRIITEDEAQAILKGLDEIADEICNDQFTFKQELEDIHMNIEAALIEKVGDAGRKVHTARSRNDQVALDIRLYLRAETTEVLRRIGAFIDTLVDISEGHIETIMPGYTHMQRAQPVSLAQHLLAYAQMLVRDRERFEDALKRTDTLPLGACALAGTTLDIDRGYVAELLGFNRIADNSMDAVSDRDFVIEFISDAAIVMMHLGRMAEEIVLWSTVEFGFIEISDAFTTGSSIMPQKKNPDVAELIRGKTARLYGSLMSILTLMKALPMTYNRDMQEDKIALFDAVDTVKASLEIINEMMQNVRFNVTRMYETAAGGFSLATDLAEYLVRKGVPFRSAHEITGRIVRHCIDNNKKELSELTLEEFQRFSTQIDTDIYTALTLESSIANKKAYGSTSPQEIKNQIDRLRSLQKTFT</sequence>
<dbReference type="GO" id="GO:0042450">
    <property type="term" value="P:L-arginine biosynthetic process via ornithine"/>
    <property type="evidence" value="ECO:0007669"/>
    <property type="project" value="UniProtKB-UniRule"/>
</dbReference>
<feature type="domain" description="Argininosuccinate lyase C-terminal" evidence="9">
    <location>
        <begin position="364"/>
        <end position="433"/>
    </location>
</feature>
<dbReference type="InterPro" id="IPR000362">
    <property type="entry name" value="Fumarate_lyase_fam"/>
</dbReference>
<proteinExistence type="inferred from homology"/>
<dbReference type="Proteomes" id="UP000033423">
    <property type="component" value="Unassembled WGS sequence"/>
</dbReference>
<evidence type="ECO:0000313" key="10">
    <source>
        <dbReference type="EMBL" id="KJU86832.1"/>
    </source>
</evidence>
<evidence type="ECO:0000256" key="1">
    <source>
        <dbReference type="ARBA" id="ARBA00000985"/>
    </source>
</evidence>
<dbReference type="Pfam" id="PF14698">
    <property type="entry name" value="ASL_C2"/>
    <property type="match status" value="1"/>
</dbReference>
<keyword evidence="11" id="KW-1185">Reference proteome</keyword>
<dbReference type="Gene3D" id="1.10.40.30">
    <property type="entry name" value="Fumarase/aspartase (C-terminal domain)"/>
    <property type="match status" value="1"/>
</dbReference>
<dbReference type="PRINTS" id="PR00145">
    <property type="entry name" value="ARGSUCLYASE"/>
</dbReference>
<dbReference type="GO" id="GO:0004056">
    <property type="term" value="F:argininosuccinate lyase activity"/>
    <property type="evidence" value="ECO:0007669"/>
    <property type="project" value="UniProtKB-UniRule"/>
</dbReference>
<evidence type="ECO:0000256" key="2">
    <source>
        <dbReference type="ARBA" id="ARBA00004941"/>
    </source>
</evidence>
<reference evidence="10 11" key="1">
    <citation type="submission" date="2015-02" db="EMBL/GenBank/DDBJ databases">
        <title>Single-cell genomics of uncultivated deep-branching MTB reveals a conserved set of magnetosome genes.</title>
        <authorList>
            <person name="Kolinko S."/>
            <person name="Richter M."/>
            <person name="Glockner F.O."/>
            <person name="Brachmann A."/>
            <person name="Schuler D."/>
        </authorList>
    </citation>
    <scope>NUCLEOTIDE SEQUENCE [LARGE SCALE GENOMIC DNA]</scope>
    <source>
        <strain evidence="10">TM-1</strain>
    </source>
</reference>
<dbReference type="PATRIC" id="fig|29290.4.peg.1281"/>
<dbReference type="NCBIfam" id="TIGR00838">
    <property type="entry name" value="argH"/>
    <property type="match status" value="1"/>
</dbReference>
<dbReference type="AlphaFoldDB" id="A0A0F3GYC1"/>
<keyword evidence="6 7" id="KW-0456">Lyase</keyword>
<dbReference type="EC" id="4.3.2.1" evidence="3 7"/>
<protein>
    <recommendedName>
        <fullName evidence="3 7">Argininosuccinate lyase</fullName>
        <shortName evidence="7">ASAL</shortName>
        <ecNumber evidence="3 7">4.3.2.1</ecNumber>
    </recommendedName>
    <alternativeName>
        <fullName evidence="7">Arginosuccinase</fullName>
    </alternativeName>
</protein>
<dbReference type="PROSITE" id="PS00163">
    <property type="entry name" value="FUMARATE_LYASES"/>
    <property type="match status" value="1"/>
</dbReference>
<dbReference type="HAMAP" id="MF_00006">
    <property type="entry name" value="Arg_succ_lyase"/>
    <property type="match status" value="1"/>
</dbReference>
<dbReference type="InterPro" id="IPR022761">
    <property type="entry name" value="Fumarate_lyase_N"/>
</dbReference>
<dbReference type="PANTHER" id="PTHR43814:SF1">
    <property type="entry name" value="ARGININOSUCCINATE LYASE"/>
    <property type="match status" value="1"/>
</dbReference>
<dbReference type="InterPro" id="IPR008948">
    <property type="entry name" value="L-Aspartase-like"/>
</dbReference>
<dbReference type="Gene3D" id="1.10.275.10">
    <property type="entry name" value="Fumarase/aspartase (N-terminal domain)"/>
    <property type="match status" value="1"/>
</dbReference>
<evidence type="ECO:0000313" key="11">
    <source>
        <dbReference type="Proteomes" id="UP000033423"/>
    </source>
</evidence>
<dbReference type="Pfam" id="PF00206">
    <property type="entry name" value="Lyase_1"/>
    <property type="match status" value="1"/>
</dbReference>
<keyword evidence="4 7" id="KW-0055">Arginine biosynthesis</keyword>
<dbReference type="EMBL" id="LACI01000441">
    <property type="protein sequence ID" value="KJU86832.1"/>
    <property type="molecule type" value="Genomic_DNA"/>
</dbReference>
<dbReference type="PANTHER" id="PTHR43814">
    <property type="entry name" value="ARGININOSUCCINATE LYASE"/>
    <property type="match status" value="1"/>
</dbReference>
<evidence type="ECO:0000259" key="8">
    <source>
        <dbReference type="Pfam" id="PF00206"/>
    </source>
</evidence>
<keyword evidence="5 7" id="KW-0028">Amino-acid biosynthesis</keyword>
<dbReference type="InterPro" id="IPR029419">
    <property type="entry name" value="Arg_succ_lyase_C"/>
</dbReference>
<comment type="subcellular location">
    <subcellularLocation>
        <location evidence="7">Cytoplasm</location>
    </subcellularLocation>
</comment>
<evidence type="ECO:0000256" key="4">
    <source>
        <dbReference type="ARBA" id="ARBA00022571"/>
    </source>
</evidence>
<gene>
    <name evidence="7" type="primary">argH</name>
    <name evidence="10" type="ORF">MBAV_000973</name>
</gene>
<dbReference type="FunFam" id="1.20.200.10:FF:000015">
    <property type="entry name" value="argininosuccinate lyase isoform X2"/>
    <property type="match status" value="1"/>
</dbReference>
<dbReference type="GO" id="GO:0005829">
    <property type="term" value="C:cytosol"/>
    <property type="evidence" value="ECO:0007669"/>
    <property type="project" value="TreeGrafter"/>
</dbReference>
<comment type="pathway">
    <text evidence="2 7">Amino-acid biosynthesis; L-arginine biosynthesis; L-arginine from L-ornithine and carbamoyl phosphate: step 3/3.</text>
</comment>
<organism evidence="10 11">
    <name type="scientific">Candidatus Magnetobacterium bavaricum</name>
    <dbReference type="NCBI Taxonomy" id="29290"/>
    <lineage>
        <taxon>Bacteria</taxon>
        <taxon>Pseudomonadati</taxon>
        <taxon>Nitrospirota</taxon>
        <taxon>Thermodesulfovibrionia</taxon>
        <taxon>Thermodesulfovibrionales</taxon>
        <taxon>Candidatus Magnetobacteriaceae</taxon>
        <taxon>Candidatus Magnetobacterium</taxon>
    </lineage>
</organism>
<dbReference type="InterPro" id="IPR024083">
    <property type="entry name" value="Fumarase/histidase_N"/>
</dbReference>
<dbReference type="InterPro" id="IPR009049">
    <property type="entry name" value="Argininosuccinate_lyase"/>
</dbReference>
<keyword evidence="7" id="KW-0963">Cytoplasm</keyword>
<dbReference type="Gene3D" id="1.20.200.10">
    <property type="entry name" value="Fumarase/aspartase (Central domain)"/>
    <property type="match status" value="1"/>
</dbReference>
<evidence type="ECO:0000256" key="6">
    <source>
        <dbReference type="ARBA" id="ARBA00023239"/>
    </source>
</evidence>
<feature type="domain" description="Fumarate lyase N-terminal" evidence="8">
    <location>
        <begin position="7"/>
        <end position="301"/>
    </location>
</feature>
<comment type="similarity">
    <text evidence="7">Belongs to the lyase 1 family. Argininosuccinate lyase subfamily.</text>
</comment>
<evidence type="ECO:0000256" key="3">
    <source>
        <dbReference type="ARBA" id="ARBA00012338"/>
    </source>
</evidence>
<comment type="catalytic activity">
    <reaction evidence="1 7">
        <text>2-(N(omega)-L-arginino)succinate = fumarate + L-arginine</text>
        <dbReference type="Rhea" id="RHEA:24020"/>
        <dbReference type="ChEBI" id="CHEBI:29806"/>
        <dbReference type="ChEBI" id="CHEBI:32682"/>
        <dbReference type="ChEBI" id="CHEBI:57472"/>
        <dbReference type="EC" id="4.3.2.1"/>
    </reaction>
</comment>
<evidence type="ECO:0000256" key="7">
    <source>
        <dbReference type="HAMAP-Rule" id="MF_00006"/>
    </source>
</evidence>
<evidence type="ECO:0000256" key="5">
    <source>
        <dbReference type="ARBA" id="ARBA00022605"/>
    </source>
</evidence>
<dbReference type="UniPathway" id="UPA00068">
    <property type="reaction ID" value="UER00114"/>
</dbReference>
<dbReference type="PRINTS" id="PR00149">
    <property type="entry name" value="FUMRATELYASE"/>
</dbReference>
<dbReference type="FunFam" id="1.10.275.10:FF:000002">
    <property type="entry name" value="Argininosuccinate lyase"/>
    <property type="match status" value="1"/>
</dbReference>
<comment type="caution">
    <text evidence="10">The sequence shown here is derived from an EMBL/GenBank/DDBJ whole genome shotgun (WGS) entry which is preliminary data.</text>
</comment>
<dbReference type="InterPro" id="IPR020557">
    <property type="entry name" value="Fumarate_lyase_CS"/>
</dbReference>
<dbReference type="FunFam" id="1.10.40.30:FF:000001">
    <property type="entry name" value="Argininosuccinate lyase"/>
    <property type="match status" value="1"/>
</dbReference>
<evidence type="ECO:0000259" key="9">
    <source>
        <dbReference type="Pfam" id="PF14698"/>
    </source>
</evidence>
<name>A0A0F3GYC1_9BACT</name>
<dbReference type="CDD" id="cd01359">
    <property type="entry name" value="Argininosuccinate_lyase"/>
    <property type="match status" value="1"/>
</dbReference>
<accession>A0A0F3GYC1</accession>